<comment type="caution">
    <text evidence="6">The sequence shown here is derived from an EMBL/GenBank/DDBJ whole genome shotgun (WGS) entry which is preliminary data.</text>
</comment>
<keyword evidence="3" id="KW-0472">Membrane</keyword>
<protein>
    <submittedName>
        <fullName evidence="6">Galactose oxidase</fullName>
    </submittedName>
</protein>
<keyword evidence="3" id="KW-0812">Transmembrane</keyword>
<feature type="signal peptide" evidence="4">
    <location>
        <begin position="1"/>
        <end position="28"/>
    </location>
</feature>
<evidence type="ECO:0000259" key="5">
    <source>
        <dbReference type="Pfam" id="PF24981"/>
    </source>
</evidence>
<evidence type="ECO:0000256" key="2">
    <source>
        <dbReference type="ARBA" id="ARBA00022737"/>
    </source>
</evidence>
<evidence type="ECO:0000313" key="7">
    <source>
        <dbReference type="Proteomes" id="UP000439903"/>
    </source>
</evidence>
<dbReference type="Pfam" id="PF24981">
    <property type="entry name" value="Beta-prop_ATRN-LZTR1"/>
    <property type="match status" value="1"/>
</dbReference>
<proteinExistence type="predicted"/>
<feature type="transmembrane region" description="Helical" evidence="3">
    <location>
        <begin position="410"/>
        <end position="434"/>
    </location>
</feature>
<dbReference type="AlphaFoldDB" id="A0A8H4B3T7"/>
<dbReference type="OrthoDB" id="432528at2759"/>
<keyword evidence="1" id="KW-0880">Kelch repeat</keyword>
<reference evidence="6 7" key="1">
    <citation type="journal article" date="2019" name="Environ. Microbiol.">
        <title>At the nexus of three kingdoms: the genome of the mycorrhizal fungus Gigaspora margarita provides insights into plant, endobacterial and fungal interactions.</title>
        <authorList>
            <person name="Venice F."/>
            <person name="Ghignone S."/>
            <person name="Salvioli di Fossalunga A."/>
            <person name="Amselem J."/>
            <person name="Novero M."/>
            <person name="Xianan X."/>
            <person name="Sedzielewska Toro K."/>
            <person name="Morin E."/>
            <person name="Lipzen A."/>
            <person name="Grigoriev I.V."/>
            <person name="Henrissat B."/>
            <person name="Martin F.M."/>
            <person name="Bonfante P."/>
        </authorList>
    </citation>
    <scope>NUCLEOTIDE SEQUENCE [LARGE SCALE GENOMIC DNA]</scope>
    <source>
        <strain evidence="6 7">BEG34</strain>
    </source>
</reference>
<keyword evidence="2" id="KW-0677">Repeat</keyword>
<evidence type="ECO:0000256" key="3">
    <source>
        <dbReference type="SAM" id="Phobius"/>
    </source>
</evidence>
<feature type="chain" id="PRO_5034023180" evidence="4">
    <location>
        <begin position="29"/>
        <end position="452"/>
    </location>
</feature>
<dbReference type="Gene3D" id="2.120.10.80">
    <property type="entry name" value="Kelch-type beta propeller"/>
    <property type="match status" value="2"/>
</dbReference>
<dbReference type="SUPFAM" id="SSF117281">
    <property type="entry name" value="Kelch motif"/>
    <property type="match status" value="2"/>
</dbReference>
<feature type="domain" description="Attractin/MKLN-like beta-propeller" evidence="5">
    <location>
        <begin position="119"/>
        <end position="363"/>
    </location>
</feature>
<keyword evidence="4" id="KW-0732">Signal</keyword>
<sequence>MSTMNFKDVLSLLSIIFILSRNVLYGHSLKPEPRGGHMATLVNNKIYFMGGSRPIPKNSPEWNQTHQYILSDEVFYLDLSSQFNIDSPPFTNLSDISRMPFGSEKGSTVLGDSGQRIYLNGGVQQNMATLNYNASDSILWIYTIKSRQWSTTGPGTHGTLLPRRRSTATIINSKNVIYIFGGRVDLDTGSSVLIIYDDFFTFDTNSLEWKNLSLPNHPSKRSHCTATLMPDGRIIYIGGVTQNNPGEDAIRIHMTEIYIFDTVQSTWLLQTANSPENIDPRVGHTAVLAPDNNTIVILGGTQSYGVNQTTPYPVFVLLDVKSEPFQYSAPTPSGSIPPPLAFHTATLYQDYMIVAFGNITNDYGPPNDTSADIYLMKLTNPSNYTWVTQFGKPPTPSVSNTSKPPDNPELIAIIIPPVVGVIIGTVIGIIIIVWRSRNPRRVNEPLVGEPSN</sequence>
<evidence type="ECO:0000313" key="6">
    <source>
        <dbReference type="EMBL" id="KAF0557813.1"/>
    </source>
</evidence>
<keyword evidence="3" id="KW-1133">Transmembrane helix</keyword>
<evidence type="ECO:0000256" key="4">
    <source>
        <dbReference type="SAM" id="SignalP"/>
    </source>
</evidence>
<accession>A0A8H4B3T7</accession>
<name>A0A8H4B3T7_GIGMA</name>
<keyword evidence="7" id="KW-1185">Reference proteome</keyword>
<dbReference type="Proteomes" id="UP000439903">
    <property type="component" value="Unassembled WGS sequence"/>
</dbReference>
<gene>
    <name evidence="6" type="ORF">F8M41_012270</name>
</gene>
<dbReference type="PANTHER" id="PTHR46228:SF2">
    <property type="entry name" value="KELCH REPEAT PROTEIN (AFU_ORTHOLOGUE AFUA_4G14350)"/>
    <property type="match status" value="1"/>
</dbReference>
<dbReference type="InterPro" id="IPR015915">
    <property type="entry name" value="Kelch-typ_b-propeller"/>
</dbReference>
<evidence type="ECO:0000256" key="1">
    <source>
        <dbReference type="ARBA" id="ARBA00022441"/>
    </source>
</evidence>
<dbReference type="InterPro" id="IPR056737">
    <property type="entry name" value="Beta-prop_ATRN-MKLN-like"/>
</dbReference>
<organism evidence="6 7">
    <name type="scientific">Gigaspora margarita</name>
    <dbReference type="NCBI Taxonomy" id="4874"/>
    <lineage>
        <taxon>Eukaryota</taxon>
        <taxon>Fungi</taxon>
        <taxon>Fungi incertae sedis</taxon>
        <taxon>Mucoromycota</taxon>
        <taxon>Glomeromycotina</taxon>
        <taxon>Glomeromycetes</taxon>
        <taxon>Diversisporales</taxon>
        <taxon>Gigasporaceae</taxon>
        <taxon>Gigaspora</taxon>
    </lineage>
</organism>
<dbReference type="PANTHER" id="PTHR46228">
    <property type="entry name" value="KELCH DOMAIN-CONTAINING PROTEIN"/>
    <property type="match status" value="1"/>
</dbReference>
<dbReference type="EMBL" id="WTPW01000026">
    <property type="protein sequence ID" value="KAF0557813.1"/>
    <property type="molecule type" value="Genomic_DNA"/>
</dbReference>